<keyword evidence="5" id="KW-1185">Reference proteome</keyword>
<keyword evidence="1" id="KW-0833">Ubl conjugation pathway</keyword>
<dbReference type="PROSITE" id="PS50181">
    <property type="entry name" value="FBOX"/>
    <property type="match status" value="2"/>
</dbReference>
<dbReference type="Gene3D" id="3.80.10.10">
    <property type="entry name" value="Ribonuclease Inhibitor"/>
    <property type="match status" value="3"/>
</dbReference>
<dbReference type="Proteomes" id="UP000663829">
    <property type="component" value="Unassembled WGS sequence"/>
</dbReference>
<evidence type="ECO:0000256" key="1">
    <source>
        <dbReference type="ARBA" id="ARBA00022786"/>
    </source>
</evidence>
<dbReference type="InterPro" id="IPR001611">
    <property type="entry name" value="Leu-rich_rpt"/>
</dbReference>
<proteinExistence type="predicted"/>
<dbReference type="GO" id="GO:0031146">
    <property type="term" value="P:SCF-dependent proteasomal ubiquitin-dependent protein catabolic process"/>
    <property type="evidence" value="ECO:0007669"/>
    <property type="project" value="TreeGrafter"/>
</dbReference>
<dbReference type="AlphaFoldDB" id="A0A813UDV2"/>
<evidence type="ECO:0000313" key="3">
    <source>
        <dbReference type="EMBL" id="CAF0822347.1"/>
    </source>
</evidence>
<dbReference type="GO" id="GO:0019005">
    <property type="term" value="C:SCF ubiquitin ligase complex"/>
    <property type="evidence" value="ECO:0007669"/>
    <property type="project" value="TreeGrafter"/>
</dbReference>
<dbReference type="Pfam" id="PF13516">
    <property type="entry name" value="LRR_6"/>
    <property type="match status" value="2"/>
</dbReference>
<evidence type="ECO:0000313" key="4">
    <source>
        <dbReference type="EMBL" id="CAF3608872.1"/>
    </source>
</evidence>
<dbReference type="SUPFAM" id="SSF52047">
    <property type="entry name" value="RNI-like"/>
    <property type="match status" value="2"/>
</dbReference>
<feature type="domain" description="F-box" evidence="2">
    <location>
        <begin position="449"/>
        <end position="495"/>
    </location>
</feature>
<dbReference type="EMBL" id="CAJNOQ010000629">
    <property type="protein sequence ID" value="CAF0822347.1"/>
    <property type="molecule type" value="Genomic_DNA"/>
</dbReference>
<name>A0A813UDV2_9BILA</name>
<comment type="caution">
    <text evidence="3">The sequence shown here is derived from an EMBL/GenBank/DDBJ whole genome shotgun (WGS) entry which is preliminary data.</text>
</comment>
<feature type="domain" description="F-box" evidence="2">
    <location>
        <begin position="28"/>
        <end position="74"/>
    </location>
</feature>
<evidence type="ECO:0000259" key="2">
    <source>
        <dbReference type="PROSITE" id="PS50181"/>
    </source>
</evidence>
<protein>
    <recommendedName>
        <fullName evidence="2">F-box domain-containing protein</fullName>
    </recommendedName>
</protein>
<dbReference type="PANTHER" id="PTHR13318">
    <property type="entry name" value="PARTNER OF PAIRED, ISOFORM B-RELATED"/>
    <property type="match status" value="1"/>
</dbReference>
<dbReference type="SMART" id="SM00367">
    <property type="entry name" value="LRR_CC"/>
    <property type="match status" value="8"/>
</dbReference>
<dbReference type="InterPro" id="IPR032675">
    <property type="entry name" value="LRR_dom_sf"/>
</dbReference>
<dbReference type="Pfam" id="PF12937">
    <property type="entry name" value="F-box-like"/>
    <property type="match status" value="2"/>
</dbReference>
<accession>A0A813UDV2</accession>
<sequence length="774" mass="88127">MGSPIDNLNFVKRRRKPQTQSSFNEQTRDYLNDLSDEILLSILNYLPKHSLASFAQVCRRFHSLALDPSLWPRINISSQNIRSSDLNTILRRGTLYLKMFSTTVIGSVLHPLDYSIKMAMNENLQTLNLTMCNGLCLQSITEITQKLKKLRHLNIGWTQLDDASLTLLCQTIQPSVEQLCLSGCRQTMNDDCVENLVRRAQHLRVLDLSDSNLITDKSINVIIRYLRQLEHVSFSRCYTIAPIAYASLKKLDNLVALDIFGVVDDRGIQKLRAMLGSKIQINKYHLSSRLGVMEPTKVKEKYHALKAQRPTRTLVRCDSTDVLPQTVQATGIYSNICSKAPDALFRDRKDNPQFEQQVSDNRKISNSSYLEKKRPGSGISNIIDYSSLNLFSANNSYCDDTHFNTSAILPQTKEVSSVHIVLRPIDLSNLLPLRARLTVSDTSIMAIGHNYLNNLSDELLLSILRYLPKRDLASFAQVCRRFRSLAYDSSLWFRVDMSRKQILSLYLHTLLLRGVIVLKMYQTTVNGSLLYPSNQLAFTKLQYLDLTMATITQECLFNLINSCRLLKKLSLESLELNCKIICKLVLNEQLETLNLTMCTGLDSNSIRELTLKLKQLRHLNIGWTQLDDASLTLLCQTIQPSVEQLCLSGCRQTMNDDCVENLVRRAQHLRVLDLSDSNLITDKSINVIIRYLRQLEHVSFSRCYTIAPIAYASLKKLDNLVALDIFGVVDDRGIQKLRAMLGSKIQINKYHLSSVARPTIGIRRTSIWGLRTRT</sequence>
<evidence type="ECO:0000313" key="5">
    <source>
        <dbReference type="Proteomes" id="UP000663829"/>
    </source>
</evidence>
<dbReference type="SUPFAM" id="SSF81383">
    <property type="entry name" value="F-box domain"/>
    <property type="match status" value="2"/>
</dbReference>
<dbReference type="EMBL" id="CAJOBC010000629">
    <property type="protein sequence ID" value="CAF3608872.1"/>
    <property type="molecule type" value="Genomic_DNA"/>
</dbReference>
<organism evidence="3 5">
    <name type="scientific">Didymodactylos carnosus</name>
    <dbReference type="NCBI Taxonomy" id="1234261"/>
    <lineage>
        <taxon>Eukaryota</taxon>
        <taxon>Metazoa</taxon>
        <taxon>Spiralia</taxon>
        <taxon>Gnathifera</taxon>
        <taxon>Rotifera</taxon>
        <taxon>Eurotatoria</taxon>
        <taxon>Bdelloidea</taxon>
        <taxon>Philodinida</taxon>
        <taxon>Philodinidae</taxon>
        <taxon>Didymodactylos</taxon>
    </lineage>
</organism>
<gene>
    <name evidence="3" type="ORF">GPM918_LOCUS4613</name>
    <name evidence="4" type="ORF">SRO942_LOCUS4614</name>
</gene>
<dbReference type="InterPro" id="IPR036047">
    <property type="entry name" value="F-box-like_dom_sf"/>
</dbReference>
<dbReference type="OrthoDB" id="2095648at2759"/>
<dbReference type="SMART" id="SM00256">
    <property type="entry name" value="FBOX"/>
    <property type="match status" value="2"/>
</dbReference>
<dbReference type="PANTHER" id="PTHR13318:SF247">
    <property type="entry name" value="GH16156P"/>
    <property type="match status" value="1"/>
</dbReference>
<dbReference type="InterPro" id="IPR001810">
    <property type="entry name" value="F-box_dom"/>
</dbReference>
<dbReference type="InterPro" id="IPR006553">
    <property type="entry name" value="Leu-rich_rpt_Cys-con_subtyp"/>
</dbReference>
<dbReference type="Proteomes" id="UP000681722">
    <property type="component" value="Unassembled WGS sequence"/>
</dbReference>
<reference evidence="3" key="1">
    <citation type="submission" date="2021-02" db="EMBL/GenBank/DDBJ databases">
        <authorList>
            <person name="Nowell W R."/>
        </authorList>
    </citation>
    <scope>NUCLEOTIDE SEQUENCE</scope>
</reference>